<dbReference type="Proteomes" id="UP000078561">
    <property type="component" value="Unassembled WGS sequence"/>
</dbReference>
<evidence type="ECO:0000259" key="3">
    <source>
        <dbReference type="PROSITE" id="PS50222"/>
    </source>
</evidence>
<feature type="region of interest" description="Disordered" evidence="1">
    <location>
        <begin position="584"/>
        <end position="638"/>
    </location>
</feature>
<dbReference type="EMBL" id="LT553646">
    <property type="protein sequence ID" value="SAM02025.1"/>
    <property type="molecule type" value="Genomic_DNA"/>
</dbReference>
<dbReference type="SMART" id="SM00054">
    <property type="entry name" value="EFh"/>
    <property type="match status" value="3"/>
</dbReference>
<gene>
    <name evidence="4" type="primary">ABSGL_07782.1 scaffold 9133</name>
</gene>
<feature type="compositionally biased region" description="Polar residues" evidence="1">
    <location>
        <begin position="143"/>
        <end position="153"/>
    </location>
</feature>
<evidence type="ECO:0000256" key="1">
    <source>
        <dbReference type="SAM" id="MobiDB-lite"/>
    </source>
</evidence>
<dbReference type="InterPro" id="IPR002048">
    <property type="entry name" value="EF_hand_dom"/>
</dbReference>
<reference evidence="4" key="1">
    <citation type="submission" date="2016-04" db="EMBL/GenBank/DDBJ databases">
        <authorList>
            <person name="Evans L.H."/>
            <person name="Alamgir A."/>
            <person name="Owens N."/>
            <person name="Weber N.D."/>
            <person name="Virtaneva K."/>
            <person name="Barbian K."/>
            <person name="Babar A."/>
            <person name="Rosenke K."/>
        </authorList>
    </citation>
    <scope>NUCLEOTIDE SEQUENCE [LARGE SCALE GENOMIC DNA]</scope>
    <source>
        <strain evidence="4">CBS 101.48</strain>
    </source>
</reference>
<proteinExistence type="predicted"/>
<dbReference type="Gene3D" id="1.10.287.1490">
    <property type="match status" value="1"/>
</dbReference>
<feature type="region of interest" description="Disordered" evidence="1">
    <location>
        <begin position="454"/>
        <end position="493"/>
    </location>
</feature>
<evidence type="ECO:0000259" key="2">
    <source>
        <dbReference type="PROSITE" id="PS50031"/>
    </source>
</evidence>
<dbReference type="OrthoDB" id="524326at2759"/>
<dbReference type="OMA" id="HFFRHSK"/>
<dbReference type="InterPro" id="IPR000261">
    <property type="entry name" value="EH_dom"/>
</dbReference>
<accession>A0A168P9Y5</accession>
<sequence length="883" mass="96037">MHNNDQASSSTQWERQLDTHERQAYLDLFTKVDSDNKGIALKDEAMAFFSKSSIPTNILTEIWEAADKDNKGFLTTMEFCVALKLIACAQHGKLTASPVLSTAGWYESIGNEPTNSLLLVSVVPMPYFEGVVSAKPPLPANRPDTTAAQQQTNLSSPKLKSSPSPTDTIAPDERNSYIQLFQNAGPVNGVLQGTMATNIFDRSNLPQSTLQHIWNLADTRNSGSLNQTEFIIAMHYISATLNGSLSTLPSTLPANIYAAATGRLTSTLGRQATTMRSPIMRHNNNGAGGDSTYVLGPGTSGELGRSPTINFAGPPQQQQQQAELKLTTEEHGKYKLLFQQLAINETGSVSGGDAVHFFRHSKLPEADLAKIWDLADTELRGQLSEQEFCVAMHLINRRMAGTPIPNTLPGPISQLLPSSAYSQQQPAKPPVSSAFADLLGLDEQPTDNASLFVAGTSASHQPPPPPPQQQQQQQPQPEQQIHHHQSGLESSIGADYGAQNRSMMESNLSSIQTQIATENSIVGSLESQQHSMNDTLQALQATIDKEKEHLDNLKRTAEDLTRHLDGQRKKKDDLTRELQMYRQESKHYQQRIDHSRQESQELDNDITELERKKAASTSPHQTSNALSPQDDTNVFALSSTPSDHDLFAKVEDTAQLDHHKTSASIDPFSVKHQQKQALANATPTLKRLKEDTEIRRAPTPNVDISEVEAKFPDLNMMESDFASPTTKEQANASPFASPPKPAPTDYASASSPSLTFASPPKTDYASPSLAFARSPHLQRAATSAANKSPHLHRTATTASPPAKPSKYGFDLSAFEGPSSQPSTSSTSFRDDLTSLFGGVSPVTNNAIASASSTPINTTFDSLFDVPSSQQQHSSNAFDDAFLK</sequence>
<dbReference type="SMART" id="SM00027">
    <property type="entry name" value="EH"/>
    <property type="match status" value="3"/>
</dbReference>
<dbReference type="GO" id="GO:0016197">
    <property type="term" value="P:endosomal transport"/>
    <property type="evidence" value="ECO:0007669"/>
    <property type="project" value="TreeGrafter"/>
</dbReference>
<feature type="region of interest" description="Disordered" evidence="1">
    <location>
        <begin position="136"/>
        <end position="170"/>
    </location>
</feature>
<feature type="region of interest" description="Disordered" evidence="1">
    <location>
        <begin position="722"/>
        <end position="760"/>
    </location>
</feature>
<dbReference type="GO" id="GO:0005509">
    <property type="term" value="F:calcium ion binding"/>
    <property type="evidence" value="ECO:0007669"/>
    <property type="project" value="InterPro"/>
</dbReference>
<keyword evidence="5" id="KW-1185">Reference proteome</keyword>
<name>A0A168P9Y5_ABSGL</name>
<dbReference type="InterPro" id="IPR011992">
    <property type="entry name" value="EF-hand-dom_pair"/>
</dbReference>
<dbReference type="CDD" id="cd00052">
    <property type="entry name" value="EH"/>
    <property type="match status" value="3"/>
</dbReference>
<feature type="domain" description="EF-hand" evidence="3">
    <location>
        <begin position="363"/>
        <end position="398"/>
    </location>
</feature>
<feature type="compositionally biased region" description="Basic and acidic residues" evidence="1">
    <location>
        <begin position="584"/>
        <end position="599"/>
    </location>
</feature>
<dbReference type="PROSITE" id="PS50222">
    <property type="entry name" value="EF_HAND_2"/>
    <property type="match status" value="3"/>
</dbReference>
<feature type="compositionally biased region" description="Low complexity" evidence="1">
    <location>
        <begin position="469"/>
        <end position="479"/>
    </location>
</feature>
<feature type="compositionally biased region" description="Low complexity" evidence="1">
    <location>
        <begin position="154"/>
        <end position="165"/>
    </location>
</feature>
<feature type="domain" description="EH" evidence="2">
    <location>
        <begin position="330"/>
        <end position="409"/>
    </location>
</feature>
<dbReference type="GO" id="GO:0006897">
    <property type="term" value="P:endocytosis"/>
    <property type="evidence" value="ECO:0007669"/>
    <property type="project" value="TreeGrafter"/>
</dbReference>
<dbReference type="SUPFAM" id="SSF47473">
    <property type="entry name" value="EF-hand"/>
    <property type="match status" value="3"/>
</dbReference>
<feature type="region of interest" description="Disordered" evidence="1">
    <location>
        <begin position="775"/>
        <end position="829"/>
    </location>
</feature>
<feature type="domain" description="EH" evidence="2">
    <location>
        <begin position="21"/>
        <end position="98"/>
    </location>
</feature>
<dbReference type="Pfam" id="PF12763">
    <property type="entry name" value="EH"/>
    <property type="match status" value="3"/>
</dbReference>
<feature type="compositionally biased region" description="Polar residues" evidence="1">
    <location>
        <begin position="615"/>
        <end position="638"/>
    </location>
</feature>
<feature type="domain" description="EF-hand" evidence="3">
    <location>
        <begin position="205"/>
        <end position="240"/>
    </location>
</feature>
<feature type="compositionally biased region" description="Polar residues" evidence="1">
    <location>
        <begin position="747"/>
        <end position="756"/>
    </location>
</feature>
<organism evidence="4">
    <name type="scientific">Absidia glauca</name>
    <name type="common">Pin mould</name>
    <dbReference type="NCBI Taxonomy" id="4829"/>
    <lineage>
        <taxon>Eukaryota</taxon>
        <taxon>Fungi</taxon>
        <taxon>Fungi incertae sedis</taxon>
        <taxon>Mucoromycota</taxon>
        <taxon>Mucoromycotina</taxon>
        <taxon>Mucoromycetes</taxon>
        <taxon>Mucorales</taxon>
        <taxon>Cunninghamellaceae</taxon>
        <taxon>Absidia</taxon>
    </lineage>
</organism>
<dbReference type="GO" id="GO:0005886">
    <property type="term" value="C:plasma membrane"/>
    <property type="evidence" value="ECO:0007669"/>
    <property type="project" value="TreeGrafter"/>
</dbReference>
<dbReference type="FunCoup" id="A0A168P9Y5">
    <property type="interactions" value="14"/>
</dbReference>
<dbReference type="Gene3D" id="1.10.238.10">
    <property type="entry name" value="EF-hand"/>
    <property type="match status" value="3"/>
</dbReference>
<feature type="domain" description="EF-hand" evidence="3">
    <location>
        <begin position="54"/>
        <end position="89"/>
    </location>
</feature>
<dbReference type="InParanoid" id="A0A168P9Y5"/>
<dbReference type="GO" id="GO:0005737">
    <property type="term" value="C:cytoplasm"/>
    <property type="evidence" value="ECO:0007669"/>
    <property type="project" value="TreeGrafter"/>
</dbReference>
<feature type="compositionally biased region" description="Low complexity" evidence="1">
    <location>
        <begin position="817"/>
        <end position="827"/>
    </location>
</feature>
<feature type="domain" description="EH" evidence="2">
    <location>
        <begin position="173"/>
        <end position="263"/>
    </location>
</feature>
<evidence type="ECO:0000313" key="4">
    <source>
        <dbReference type="EMBL" id="SAM02025.1"/>
    </source>
</evidence>
<dbReference type="STRING" id="4829.A0A168P9Y5"/>
<dbReference type="PANTHER" id="PTHR11216">
    <property type="entry name" value="EH DOMAIN"/>
    <property type="match status" value="1"/>
</dbReference>
<dbReference type="PROSITE" id="PS50031">
    <property type="entry name" value="EH"/>
    <property type="match status" value="3"/>
</dbReference>
<evidence type="ECO:0000313" key="5">
    <source>
        <dbReference type="Proteomes" id="UP000078561"/>
    </source>
</evidence>
<dbReference type="AlphaFoldDB" id="A0A168P9Y5"/>
<protein>
    <submittedName>
        <fullName evidence="4">Uncharacterized protein</fullName>
    </submittedName>
</protein>